<dbReference type="AlphaFoldDB" id="A0A813TQ12"/>
<feature type="transmembrane region" description="Helical" evidence="1">
    <location>
        <begin position="54"/>
        <end position="75"/>
    </location>
</feature>
<dbReference type="EMBL" id="CAJNOR010000146">
    <property type="protein sequence ID" value="CAF0816899.1"/>
    <property type="molecule type" value="Genomic_DNA"/>
</dbReference>
<evidence type="ECO:0000256" key="1">
    <source>
        <dbReference type="SAM" id="Phobius"/>
    </source>
</evidence>
<keyword evidence="1" id="KW-1133">Transmembrane helix</keyword>
<comment type="caution">
    <text evidence="2">The sequence shown here is derived from an EMBL/GenBank/DDBJ whole genome shotgun (WGS) entry which is preliminary data.</text>
</comment>
<feature type="transmembrane region" description="Helical" evidence="1">
    <location>
        <begin position="289"/>
        <end position="306"/>
    </location>
</feature>
<accession>A0A813TQ12</accession>
<keyword evidence="4" id="KW-1185">Reference proteome</keyword>
<name>A0A813TQ12_ADIRI</name>
<evidence type="ECO:0000313" key="4">
    <source>
        <dbReference type="Proteomes" id="UP000663828"/>
    </source>
</evidence>
<feature type="transmembrane region" description="Helical" evidence="1">
    <location>
        <begin position="143"/>
        <end position="161"/>
    </location>
</feature>
<feature type="transmembrane region" description="Helical" evidence="1">
    <location>
        <begin position="111"/>
        <end position="131"/>
    </location>
</feature>
<feature type="transmembrane region" description="Helical" evidence="1">
    <location>
        <begin position="173"/>
        <end position="193"/>
    </location>
</feature>
<keyword evidence="1" id="KW-0472">Membrane</keyword>
<sequence length="366" mass="42456">MSDTRNVRVRHNKSNSPADSFNYPAHFVLSTGDFQSNEKDNDTRLVGRNKHNTIQIIFLIFTALAYLIHTLRAYIPETLQSQSQFWSNLAVRPITRVYTTDLRPNVVIESLVYRLAENWQTFWLIYILSYIPRRTHFGYLYRNPNIFNSLLCFLFIGALALQSVSHSSPSSELSCGCLVASFILLTITCRLVAVKVYRYDHKYRAADLTIDSIILRYFVLNSLFLYTTSVAYSIVCAIVEYIGIYLDPNAVSSTSISFCTTIGLIVMFFLLLIYFLLDLFVYEQEFRSIWTPYLFTGYVFICPPLRETVLFEPETISNNVNYYLFWLVFSSAMLMLLIRLYRQISLKCGKSKKRIRISSNIEQISS</sequence>
<feature type="transmembrane region" description="Helical" evidence="1">
    <location>
        <begin position="255"/>
        <end position="277"/>
    </location>
</feature>
<feature type="transmembrane region" description="Helical" evidence="1">
    <location>
        <begin position="322"/>
        <end position="341"/>
    </location>
</feature>
<protein>
    <submittedName>
        <fullName evidence="2">Uncharacterized protein</fullName>
    </submittedName>
</protein>
<keyword evidence="1" id="KW-0812">Transmembrane</keyword>
<dbReference type="EMBL" id="CAJNOJ010000029">
    <property type="protein sequence ID" value="CAF0883622.1"/>
    <property type="molecule type" value="Genomic_DNA"/>
</dbReference>
<dbReference type="Proteomes" id="UP000663828">
    <property type="component" value="Unassembled WGS sequence"/>
</dbReference>
<evidence type="ECO:0000313" key="2">
    <source>
        <dbReference type="EMBL" id="CAF0816899.1"/>
    </source>
</evidence>
<gene>
    <name evidence="3" type="ORF">EDS130_LOCUS8919</name>
    <name evidence="2" type="ORF">XAT740_LOCUS3759</name>
</gene>
<dbReference type="OrthoDB" id="10021398at2759"/>
<feature type="transmembrane region" description="Helical" evidence="1">
    <location>
        <begin position="214"/>
        <end position="243"/>
    </location>
</feature>
<proteinExistence type="predicted"/>
<reference evidence="2" key="1">
    <citation type="submission" date="2021-02" db="EMBL/GenBank/DDBJ databases">
        <authorList>
            <person name="Nowell W R."/>
        </authorList>
    </citation>
    <scope>NUCLEOTIDE SEQUENCE</scope>
</reference>
<organism evidence="2 4">
    <name type="scientific">Adineta ricciae</name>
    <name type="common">Rotifer</name>
    <dbReference type="NCBI Taxonomy" id="249248"/>
    <lineage>
        <taxon>Eukaryota</taxon>
        <taxon>Metazoa</taxon>
        <taxon>Spiralia</taxon>
        <taxon>Gnathifera</taxon>
        <taxon>Rotifera</taxon>
        <taxon>Eurotatoria</taxon>
        <taxon>Bdelloidea</taxon>
        <taxon>Adinetida</taxon>
        <taxon>Adinetidae</taxon>
        <taxon>Adineta</taxon>
    </lineage>
</organism>
<evidence type="ECO:0000313" key="3">
    <source>
        <dbReference type="EMBL" id="CAF0883622.1"/>
    </source>
</evidence>
<dbReference type="Proteomes" id="UP000663852">
    <property type="component" value="Unassembled WGS sequence"/>
</dbReference>